<evidence type="ECO:0000256" key="11">
    <source>
        <dbReference type="ARBA" id="ARBA00023136"/>
    </source>
</evidence>
<dbReference type="EMBL" id="CAFZ01000314">
    <property type="protein sequence ID" value="CCA74452.1"/>
    <property type="molecule type" value="Genomic_DNA"/>
</dbReference>
<dbReference type="CDD" id="cd02094">
    <property type="entry name" value="P-type_ATPase_Cu-like"/>
    <property type="match status" value="1"/>
</dbReference>
<comment type="similarity">
    <text evidence="2">Belongs to the cation transport ATPase (P-type) (TC 3.A.3) family. Type IB subfamily.</text>
</comment>
<keyword evidence="7" id="KW-0547">Nucleotide-binding</keyword>
<accession>G4TT06</accession>
<dbReference type="Proteomes" id="UP000007148">
    <property type="component" value="Unassembled WGS sequence"/>
</dbReference>
<organism evidence="15 16">
    <name type="scientific">Serendipita indica (strain DSM 11827)</name>
    <name type="common">Root endophyte fungus</name>
    <name type="synonym">Piriformospora indica</name>
    <dbReference type="NCBI Taxonomy" id="1109443"/>
    <lineage>
        <taxon>Eukaryota</taxon>
        <taxon>Fungi</taxon>
        <taxon>Dikarya</taxon>
        <taxon>Basidiomycota</taxon>
        <taxon>Agaricomycotina</taxon>
        <taxon>Agaricomycetes</taxon>
        <taxon>Sebacinales</taxon>
        <taxon>Serendipitaceae</taxon>
        <taxon>Serendipita</taxon>
    </lineage>
</organism>
<dbReference type="InterPro" id="IPR036412">
    <property type="entry name" value="HAD-like_sf"/>
</dbReference>
<protein>
    <recommendedName>
        <fullName evidence="3">P-type Cu(+) transporter</fullName>
        <ecNumber evidence="3">7.2.2.8</ecNumber>
    </recommendedName>
    <alternativeName>
        <fullName evidence="12">Cu(2+)-ATPase</fullName>
    </alternativeName>
</protein>
<dbReference type="GO" id="GO:0005524">
    <property type="term" value="F:ATP binding"/>
    <property type="evidence" value="ECO:0007669"/>
    <property type="project" value="UniProtKB-KW"/>
</dbReference>
<dbReference type="InterPro" id="IPR059000">
    <property type="entry name" value="ATPase_P-type_domA"/>
</dbReference>
<dbReference type="SUPFAM" id="SSF81660">
    <property type="entry name" value="Metal cation-transporting ATPase, ATP-binding domain N"/>
    <property type="match status" value="1"/>
</dbReference>
<dbReference type="OrthoDB" id="432719at2759"/>
<dbReference type="InParanoid" id="G4TT06"/>
<dbReference type="Gene3D" id="3.40.50.1000">
    <property type="entry name" value="HAD superfamily/HAD-like"/>
    <property type="match status" value="2"/>
</dbReference>
<keyword evidence="11 13" id="KW-0472">Membrane</keyword>
<evidence type="ECO:0000256" key="10">
    <source>
        <dbReference type="ARBA" id="ARBA00022989"/>
    </source>
</evidence>
<dbReference type="AlphaFoldDB" id="G4TT06"/>
<dbReference type="InterPro" id="IPR023298">
    <property type="entry name" value="ATPase_P-typ_TM_dom_sf"/>
</dbReference>
<keyword evidence="6" id="KW-0479">Metal-binding</keyword>
<evidence type="ECO:0000256" key="7">
    <source>
        <dbReference type="ARBA" id="ARBA00022741"/>
    </source>
</evidence>
<dbReference type="SFLD" id="SFLDF00027">
    <property type="entry name" value="p-type_atpase"/>
    <property type="match status" value="1"/>
</dbReference>
<dbReference type="GO" id="GO:0005507">
    <property type="term" value="F:copper ion binding"/>
    <property type="evidence" value="ECO:0007669"/>
    <property type="project" value="TreeGrafter"/>
</dbReference>
<dbReference type="SFLD" id="SFLDS00003">
    <property type="entry name" value="Haloacid_Dehalogenase"/>
    <property type="match status" value="1"/>
</dbReference>
<dbReference type="PRINTS" id="PR00942">
    <property type="entry name" value="CUATPASEI"/>
</dbReference>
<evidence type="ECO:0000313" key="16">
    <source>
        <dbReference type="Proteomes" id="UP000007148"/>
    </source>
</evidence>
<dbReference type="InterPro" id="IPR006121">
    <property type="entry name" value="HMA_dom"/>
</dbReference>
<feature type="transmembrane region" description="Helical" evidence="13">
    <location>
        <begin position="249"/>
        <end position="268"/>
    </location>
</feature>
<evidence type="ECO:0000313" key="15">
    <source>
        <dbReference type="EMBL" id="CCA74452.1"/>
    </source>
</evidence>
<feature type="transmembrane region" description="Helical" evidence="13">
    <location>
        <begin position="521"/>
        <end position="546"/>
    </location>
</feature>
<dbReference type="GO" id="GO:0016020">
    <property type="term" value="C:membrane"/>
    <property type="evidence" value="ECO:0007669"/>
    <property type="project" value="InterPro"/>
</dbReference>
<evidence type="ECO:0000259" key="14">
    <source>
        <dbReference type="PROSITE" id="PS50846"/>
    </source>
</evidence>
<evidence type="ECO:0000256" key="3">
    <source>
        <dbReference type="ARBA" id="ARBA00012517"/>
    </source>
</evidence>
<dbReference type="GO" id="GO:0043682">
    <property type="term" value="F:P-type divalent copper transporter activity"/>
    <property type="evidence" value="ECO:0007669"/>
    <property type="project" value="TreeGrafter"/>
</dbReference>
<keyword evidence="5 13" id="KW-0812">Transmembrane</keyword>
<dbReference type="GO" id="GO:0016887">
    <property type="term" value="F:ATP hydrolysis activity"/>
    <property type="evidence" value="ECO:0007669"/>
    <property type="project" value="InterPro"/>
</dbReference>
<evidence type="ECO:0000256" key="4">
    <source>
        <dbReference type="ARBA" id="ARBA00022448"/>
    </source>
</evidence>
<dbReference type="Pfam" id="PF00702">
    <property type="entry name" value="Hydrolase"/>
    <property type="match status" value="1"/>
</dbReference>
<gene>
    <name evidence="15" type="ORF">PIIN_08405</name>
</gene>
<reference evidence="15 16" key="1">
    <citation type="journal article" date="2011" name="PLoS Pathog.">
        <title>Endophytic Life Strategies Decoded by Genome and Transcriptome Analyses of the Mutualistic Root Symbiont Piriformospora indica.</title>
        <authorList>
            <person name="Zuccaro A."/>
            <person name="Lahrmann U."/>
            <person name="Guldener U."/>
            <person name="Langen G."/>
            <person name="Pfiffi S."/>
            <person name="Biedenkopf D."/>
            <person name="Wong P."/>
            <person name="Samans B."/>
            <person name="Grimm C."/>
            <person name="Basiewicz M."/>
            <person name="Murat C."/>
            <person name="Martin F."/>
            <person name="Kogel K.H."/>
        </authorList>
    </citation>
    <scope>NUCLEOTIDE SEQUENCE [LARGE SCALE GENOMIC DNA]</scope>
    <source>
        <strain evidence="15 16">DSM 11827</strain>
    </source>
</reference>
<dbReference type="Pfam" id="PF00122">
    <property type="entry name" value="E1-E2_ATPase"/>
    <property type="match status" value="1"/>
</dbReference>
<feature type="transmembrane region" description="Helical" evidence="13">
    <location>
        <begin position="566"/>
        <end position="585"/>
    </location>
</feature>
<dbReference type="FunFam" id="2.70.150.10:FF:000002">
    <property type="entry name" value="Copper-transporting ATPase 1, putative"/>
    <property type="match status" value="1"/>
</dbReference>
<keyword evidence="8" id="KW-0067">ATP-binding</keyword>
<feature type="transmembrane region" description="Helical" evidence="13">
    <location>
        <begin position="957"/>
        <end position="980"/>
    </location>
</feature>
<keyword evidence="10 13" id="KW-1133">Transmembrane helix</keyword>
<dbReference type="SUPFAM" id="SSF81665">
    <property type="entry name" value="Calcium ATPase, transmembrane domain M"/>
    <property type="match status" value="1"/>
</dbReference>
<dbReference type="PANTHER" id="PTHR43520:SF8">
    <property type="entry name" value="P-TYPE CU(+) TRANSPORTER"/>
    <property type="match status" value="1"/>
</dbReference>
<dbReference type="InterPro" id="IPR036163">
    <property type="entry name" value="HMA_dom_sf"/>
</dbReference>
<comment type="subcellular location">
    <subcellularLocation>
        <location evidence="1">Endomembrane system</location>
        <topology evidence="1">Multi-pass membrane protein</topology>
    </subcellularLocation>
</comment>
<feature type="transmembrane region" description="Helical" evidence="13">
    <location>
        <begin position="217"/>
        <end position="237"/>
    </location>
</feature>
<evidence type="ECO:0000256" key="1">
    <source>
        <dbReference type="ARBA" id="ARBA00004127"/>
    </source>
</evidence>
<keyword evidence="4" id="KW-0813">Transport</keyword>
<dbReference type="OMA" id="HWMLPAW"/>
<dbReference type="FunCoup" id="G4TT06">
    <property type="interactions" value="339"/>
</dbReference>
<evidence type="ECO:0000256" key="6">
    <source>
        <dbReference type="ARBA" id="ARBA00022723"/>
    </source>
</evidence>
<evidence type="ECO:0000256" key="2">
    <source>
        <dbReference type="ARBA" id="ARBA00006024"/>
    </source>
</evidence>
<dbReference type="Gene3D" id="2.70.150.10">
    <property type="entry name" value="Calcium-transporting ATPase, cytoplasmic transduction domain A"/>
    <property type="match status" value="1"/>
</dbReference>
<comment type="caution">
    <text evidence="15">The sequence shown here is derived from an EMBL/GenBank/DDBJ whole genome shotgun (WGS) entry which is preliminary data.</text>
</comment>
<sequence length="1071" mass="113302">MPLTDALRTPLSAVFGLLSSGSSSKTVTPGLSKDEETEKLTSDQSLCEKADFRIGGMTCGACVESIESMMRVQPGIHSIKVALLAERAVIEFDPLVWTAEKLASEIEDIGFEATPLPPTCTDSVTLKIYGMVCASCEASITNQLKEVPGVESVEVNHLLGKGVVVFDRSLVGVRNIVETVEGCGFDCMVSAEDDATQLRSLSRTKEITEWRERFKRALMFAIPVFLISMIFPMIPFLRPIVRYQLISHRLWLGDFLAFILTCPAQFWLGSRFYRNAWKALKHKSATMDVLVVLGTSAAFAYSVGAMIVALLFGASSSSTQMTSTMDEMHKEMHEGPSVFFDTSTMLIMFVSLGRYLENLAKGKTSAALTDLMALAPSMAIIYTSRPAEQGTLLTSRLSGEGNPKPEAPVAHANIESITKKIPTELVQVGDILLIQPGAQIPADGTVVKGTSAVDESAVTGEPIPALKAPGDAVIGGTVNGTGAFDMVVTRAGKDTALSQIVKLVEDVQTSKAPVQAFADKVAGVFVPGVIGLAAITFVGWMLVSAVLSETHLPEVFKMHDQTKLEVCLKLCISVVVVACPCALGLSTPTAIMVGTGVGAKNGILIKGGKALESSKSLKMIVFDKTGTVTEGKPSVTKMGWINSEETASQSHKRQLTVERLPGTPASGKVDVTNLSLPSNIGSLTRLHILTMVAAAEAKSEHPLAKAVATFGQKAASRAIPSHQASAEVLAFESVTGQGIRAKVALTTSGNVVNGWDVFVGTASLVVGGNGDTPLPGSLLEFETEEAKLGRTVVFASLAPWASKNANPANATYSKVPTPCLALSMSDVPKPSSMRAIRSLQEMGIKCAMMTGDSQSTALAIAEQVGIPKELVWSRMSPKGKASVITELMSKGEGVGMVGDGINDSPALVAATVGIALSSGTSVAIEAADIVLMRSDLLDVVAALHLSKSIFGVIRRNLVWACIYNVLGIPLAMGLFLPWGLNLHPMMAGAAMAFSSVSVVTSSLTLKWWRRPQSSVMPGEQITGVTMMDSAKELVADGWEALKASVRGRMSSGVSRGADGYAQIPVEMDDRV</sequence>
<dbReference type="HOGENOM" id="CLU_001771_0_1_1"/>
<dbReference type="Gene3D" id="3.40.1110.10">
    <property type="entry name" value="Calcium-transporting ATPase, cytoplasmic domain N"/>
    <property type="match status" value="2"/>
</dbReference>
<dbReference type="SFLD" id="SFLDG00002">
    <property type="entry name" value="C1.7:_P-type_atpase_like"/>
    <property type="match status" value="1"/>
</dbReference>
<dbReference type="InterPro" id="IPR008250">
    <property type="entry name" value="ATPase_P-typ_transduc_dom_A_sf"/>
</dbReference>
<dbReference type="InterPro" id="IPR023214">
    <property type="entry name" value="HAD_sf"/>
</dbReference>
<dbReference type="FunFam" id="3.30.70.100:FF:000001">
    <property type="entry name" value="ATPase copper transporting beta"/>
    <property type="match status" value="2"/>
</dbReference>
<keyword evidence="16" id="KW-1185">Reference proteome</keyword>
<dbReference type="SUPFAM" id="SSF55008">
    <property type="entry name" value="HMA, heavy metal-associated domain"/>
    <property type="match status" value="2"/>
</dbReference>
<dbReference type="PANTHER" id="PTHR43520">
    <property type="entry name" value="ATP7, ISOFORM B"/>
    <property type="match status" value="1"/>
</dbReference>
<feature type="domain" description="HMA" evidence="14">
    <location>
        <begin position="48"/>
        <end position="114"/>
    </location>
</feature>
<dbReference type="SUPFAM" id="SSF56784">
    <property type="entry name" value="HAD-like"/>
    <property type="match status" value="1"/>
</dbReference>
<dbReference type="PROSITE" id="PS00154">
    <property type="entry name" value="ATPASE_E1_E2"/>
    <property type="match status" value="1"/>
</dbReference>
<dbReference type="STRING" id="1109443.G4TT06"/>
<evidence type="ECO:0000256" key="8">
    <source>
        <dbReference type="ARBA" id="ARBA00022840"/>
    </source>
</evidence>
<dbReference type="GO" id="GO:0140581">
    <property type="term" value="F:P-type monovalent copper transporter activity"/>
    <property type="evidence" value="ECO:0007669"/>
    <property type="project" value="UniProtKB-EC"/>
</dbReference>
<dbReference type="PROSITE" id="PS50846">
    <property type="entry name" value="HMA_2"/>
    <property type="match status" value="2"/>
</dbReference>
<dbReference type="InterPro" id="IPR018303">
    <property type="entry name" value="ATPase_P-typ_P_site"/>
</dbReference>
<dbReference type="Pfam" id="PF00403">
    <property type="entry name" value="HMA"/>
    <property type="match status" value="2"/>
</dbReference>
<dbReference type="PRINTS" id="PR00119">
    <property type="entry name" value="CATATPASE"/>
</dbReference>
<dbReference type="GO" id="GO:0012505">
    <property type="term" value="C:endomembrane system"/>
    <property type="evidence" value="ECO:0007669"/>
    <property type="project" value="UniProtKB-SubCell"/>
</dbReference>
<evidence type="ECO:0000256" key="9">
    <source>
        <dbReference type="ARBA" id="ARBA00022967"/>
    </source>
</evidence>
<dbReference type="EC" id="7.2.2.8" evidence="3"/>
<feature type="transmembrane region" description="Helical" evidence="13">
    <location>
        <begin position="289"/>
        <end position="315"/>
    </location>
</feature>
<dbReference type="SUPFAM" id="SSF81653">
    <property type="entry name" value="Calcium ATPase, transduction domain A"/>
    <property type="match status" value="1"/>
</dbReference>
<evidence type="ECO:0000256" key="12">
    <source>
        <dbReference type="ARBA" id="ARBA00080126"/>
    </source>
</evidence>
<name>G4TT06_SERID</name>
<proteinExistence type="inferred from homology"/>
<dbReference type="eggNOG" id="KOG0207">
    <property type="taxonomic scope" value="Eukaryota"/>
</dbReference>
<feature type="transmembrane region" description="Helical" evidence="13">
    <location>
        <begin position="335"/>
        <end position="356"/>
    </location>
</feature>
<dbReference type="CDD" id="cd00371">
    <property type="entry name" value="HMA"/>
    <property type="match status" value="2"/>
</dbReference>
<feature type="domain" description="HMA" evidence="14">
    <location>
        <begin position="122"/>
        <end position="188"/>
    </location>
</feature>
<dbReference type="InterPro" id="IPR023299">
    <property type="entry name" value="ATPase_P-typ_cyto_dom_N"/>
</dbReference>
<dbReference type="GO" id="GO:0055070">
    <property type="term" value="P:copper ion homeostasis"/>
    <property type="evidence" value="ECO:0007669"/>
    <property type="project" value="TreeGrafter"/>
</dbReference>
<evidence type="ECO:0000256" key="13">
    <source>
        <dbReference type="SAM" id="Phobius"/>
    </source>
</evidence>
<keyword evidence="9" id="KW-1278">Translocase</keyword>
<dbReference type="InterPro" id="IPR044492">
    <property type="entry name" value="P_typ_ATPase_HD_dom"/>
</dbReference>
<dbReference type="Gene3D" id="3.30.70.100">
    <property type="match status" value="2"/>
</dbReference>
<feature type="transmembrane region" description="Helical" evidence="13">
    <location>
        <begin position="986"/>
        <end position="1008"/>
    </location>
</feature>
<dbReference type="NCBIfam" id="TIGR01494">
    <property type="entry name" value="ATPase_P-type"/>
    <property type="match status" value="2"/>
</dbReference>
<dbReference type="InterPro" id="IPR001757">
    <property type="entry name" value="P_typ_ATPase"/>
</dbReference>
<evidence type="ECO:0000256" key="5">
    <source>
        <dbReference type="ARBA" id="ARBA00022692"/>
    </source>
</evidence>